<dbReference type="Pfam" id="PF13416">
    <property type="entry name" value="SBP_bac_8"/>
    <property type="match status" value="1"/>
</dbReference>
<evidence type="ECO:0000256" key="1">
    <source>
        <dbReference type="ARBA" id="ARBA00004418"/>
    </source>
</evidence>
<evidence type="ECO:0000256" key="4">
    <source>
        <dbReference type="ARBA" id="ARBA00017470"/>
    </source>
</evidence>
<comment type="subcellular location">
    <subcellularLocation>
        <location evidence="1">Periplasm</location>
    </subcellularLocation>
</comment>
<evidence type="ECO:0000256" key="2">
    <source>
        <dbReference type="ARBA" id="ARBA00008520"/>
    </source>
</evidence>
<dbReference type="OrthoDB" id="4393730at2"/>
<evidence type="ECO:0000313" key="8">
    <source>
        <dbReference type="EMBL" id="SMB29175.1"/>
    </source>
</evidence>
<sequence length="444" mass="48829">MQRLGRGVPVAGVIAVAASLVFFSGMALATPAKTVAKSAAKPAAKTAVQPAPDVVLRHMLSGQAQDTLASLVMRFNEEQKGRIRVVVQNMGALDDAERRRLPSMALLEPDDSMLFFRDKPKFKPLYQVMTTNGQRLEAGQFFPLVADAVDDGAGRIQALPLGLSLPVLMWNKDELRKAGLDPEEPPQSWFDVQMRAGKLYDEGSACPLTSSRFSWIHLENVSTQHGEPLLVRDKGRAMRARLNSMVDIKHLALLSSWYKARYFQYFGPGSEADHRFLSGECAMITGESALYQEARRAGIAVGMSPMPFYDDMHGANRERILPGGMGLWALAGRSAHEYQGVAQFVRFMLRPEVQNEWLRGTGFLPMTPVAMRTLESLDVPPPLVNLATRRLGEASPAKLRTKHNAGLSQLRSIVDEEVADVWANRKPAKQALDIAMRRAGGGAP</sequence>
<evidence type="ECO:0000313" key="9">
    <source>
        <dbReference type="Proteomes" id="UP000242886"/>
    </source>
</evidence>
<name>A0A7Z7HS68_9PROT</name>
<evidence type="ECO:0000256" key="7">
    <source>
        <dbReference type="SAM" id="SignalP"/>
    </source>
</evidence>
<dbReference type="InterPro" id="IPR050490">
    <property type="entry name" value="Bact_solute-bd_prot1"/>
</dbReference>
<dbReference type="PANTHER" id="PTHR43649">
    <property type="entry name" value="ARABINOSE-BINDING PROTEIN-RELATED"/>
    <property type="match status" value="1"/>
</dbReference>
<evidence type="ECO:0000256" key="3">
    <source>
        <dbReference type="ARBA" id="ARBA00011557"/>
    </source>
</evidence>
<keyword evidence="6 7" id="KW-0732">Signal</keyword>
<evidence type="ECO:0000256" key="5">
    <source>
        <dbReference type="ARBA" id="ARBA00022448"/>
    </source>
</evidence>
<dbReference type="Gene3D" id="3.40.190.10">
    <property type="entry name" value="Periplasmic binding protein-like II"/>
    <property type="match status" value="2"/>
</dbReference>
<reference evidence="8" key="1">
    <citation type="submission" date="2017-03" db="EMBL/GenBank/DDBJ databases">
        <authorList>
            <consortium name="AG Boll"/>
        </authorList>
    </citation>
    <scope>NUCLEOTIDE SEQUENCE [LARGE SCALE GENOMIC DNA]</scope>
    <source>
        <strain evidence="8">Chol</strain>
    </source>
</reference>
<dbReference type="GO" id="GO:0042597">
    <property type="term" value="C:periplasmic space"/>
    <property type="evidence" value="ECO:0007669"/>
    <property type="project" value="UniProtKB-SubCell"/>
</dbReference>
<accession>A0A7Z7HS68</accession>
<keyword evidence="5" id="KW-0813">Transport</keyword>
<feature type="chain" id="PRO_5030813531" description="sn-glycerol-3-phosphate-binding periplasmic protein UgpB" evidence="7">
    <location>
        <begin position="30"/>
        <end position="444"/>
    </location>
</feature>
<dbReference type="EMBL" id="LT837803">
    <property type="protein sequence ID" value="SMB29175.1"/>
    <property type="molecule type" value="Genomic_DNA"/>
</dbReference>
<evidence type="ECO:0000256" key="6">
    <source>
        <dbReference type="ARBA" id="ARBA00022729"/>
    </source>
</evidence>
<dbReference type="InterPro" id="IPR006059">
    <property type="entry name" value="SBP"/>
</dbReference>
<comment type="subunit">
    <text evidence="3">The complex is composed of two ATP-binding proteins (UgpC), two transmembrane proteins (UgpA and UgpE) and a solute-binding protein (UgpB).</text>
</comment>
<feature type="signal peptide" evidence="7">
    <location>
        <begin position="1"/>
        <end position="29"/>
    </location>
</feature>
<comment type="similarity">
    <text evidence="2">Belongs to the bacterial solute-binding protein 1 family.</text>
</comment>
<protein>
    <recommendedName>
        <fullName evidence="4">sn-glycerol-3-phosphate-binding periplasmic protein UgpB</fullName>
    </recommendedName>
</protein>
<dbReference type="RefSeq" id="WP_067169426.1">
    <property type="nucleotide sequence ID" value="NZ_LFZK01000001.1"/>
</dbReference>
<proteinExistence type="inferred from homology"/>
<dbReference type="AlphaFoldDB" id="A0A7Z7HS68"/>
<organism evidence="8 9">
    <name type="scientific">Sterolibacterium denitrificans</name>
    <dbReference type="NCBI Taxonomy" id="157592"/>
    <lineage>
        <taxon>Bacteria</taxon>
        <taxon>Pseudomonadati</taxon>
        <taxon>Pseudomonadota</taxon>
        <taxon>Betaproteobacteria</taxon>
        <taxon>Nitrosomonadales</taxon>
        <taxon>Sterolibacteriaceae</taxon>
        <taxon>Sterolibacterium</taxon>
    </lineage>
</organism>
<dbReference type="PANTHER" id="PTHR43649:SF31">
    <property type="entry name" value="SN-GLYCEROL-3-PHOSPHATE-BINDING PERIPLASMIC PROTEIN UGPB"/>
    <property type="match status" value="1"/>
</dbReference>
<gene>
    <name evidence="8" type="ORF">SDENCHOL_20772</name>
</gene>
<dbReference type="SUPFAM" id="SSF53850">
    <property type="entry name" value="Periplasmic binding protein-like II"/>
    <property type="match status" value="1"/>
</dbReference>
<dbReference type="Proteomes" id="UP000242886">
    <property type="component" value="Chromosome SDENCHOL"/>
</dbReference>
<keyword evidence="9" id="KW-1185">Reference proteome</keyword>